<accession>A0ABQ5VI81</accession>
<evidence type="ECO:0000313" key="1">
    <source>
        <dbReference type="EMBL" id="GLQ26815.1"/>
    </source>
</evidence>
<dbReference type="InterPro" id="IPR010865">
    <property type="entry name" value="DUF1499"/>
</dbReference>
<organism evidence="1 2">
    <name type="scientific">Sulfitobacter pacificus</name>
    <dbReference type="NCBI Taxonomy" id="1499314"/>
    <lineage>
        <taxon>Bacteria</taxon>
        <taxon>Pseudomonadati</taxon>
        <taxon>Pseudomonadota</taxon>
        <taxon>Alphaproteobacteria</taxon>
        <taxon>Rhodobacterales</taxon>
        <taxon>Roseobacteraceae</taxon>
        <taxon>Sulfitobacter</taxon>
    </lineage>
</organism>
<reference evidence="1" key="2">
    <citation type="submission" date="2023-01" db="EMBL/GenBank/DDBJ databases">
        <title>Draft genome sequence of Sulfitobacter pacificus strain NBRC 109915.</title>
        <authorList>
            <person name="Sun Q."/>
            <person name="Mori K."/>
        </authorList>
    </citation>
    <scope>NUCLEOTIDE SEQUENCE</scope>
    <source>
        <strain evidence="1">NBRC 109915</strain>
    </source>
</reference>
<dbReference type="Proteomes" id="UP001161388">
    <property type="component" value="Unassembled WGS sequence"/>
</dbReference>
<comment type="caution">
    <text evidence="1">The sequence shown here is derived from an EMBL/GenBank/DDBJ whole genome shotgun (WGS) entry which is preliminary data.</text>
</comment>
<name>A0ABQ5VI81_9RHOB</name>
<keyword evidence="2" id="KW-1185">Reference proteome</keyword>
<proteinExistence type="predicted"/>
<dbReference type="Pfam" id="PF07386">
    <property type="entry name" value="DUF1499"/>
    <property type="match status" value="1"/>
</dbReference>
<protein>
    <recommendedName>
        <fullName evidence="3">DUF1499 domain-containing protein</fullName>
    </recommendedName>
</protein>
<dbReference type="EMBL" id="BSNL01000001">
    <property type="protein sequence ID" value="GLQ26815.1"/>
    <property type="molecule type" value="Genomic_DNA"/>
</dbReference>
<reference evidence="1" key="1">
    <citation type="journal article" date="2014" name="Int. J. Syst. Evol. Microbiol.">
        <title>Complete genome of a new Firmicutes species belonging to the dominant human colonic microbiota ('Ruminococcus bicirculans') reveals two chromosomes and a selective capacity to utilize plant glucans.</title>
        <authorList>
            <consortium name="NISC Comparative Sequencing Program"/>
            <person name="Wegmann U."/>
            <person name="Louis P."/>
            <person name="Goesmann A."/>
            <person name="Henrissat B."/>
            <person name="Duncan S.H."/>
            <person name="Flint H.J."/>
        </authorList>
    </citation>
    <scope>NUCLEOTIDE SEQUENCE</scope>
    <source>
        <strain evidence="1">NBRC 109915</strain>
    </source>
</reference>
<evidence type="ECO:0000313" key="2">
    <source>
        <dbReference type="Proteomes" id="UP001161388"/>
    </source>
</evidence>
<evidence type="ECO:0008006" key="3">
    <source>
        <dbReference type="Google" id="ProtNLM"/>
    </source>
</evidence>
<gene>
    <name evidence="1" type="ORF">GCM10007927_16180</name>
</gene>
<sequence length="151" mass="16612">MNLGVMPMVLWGIFFVVVAALAYVRLAPVDPQDWHKQAYPSGMGERPGAKSFVWREPVEGDGAAKFRQLAKIISATPRSTLVAGSVEAGQMTFVTRTPMIGFPDYTTIGIYQGLVEDGDIRYLEVYGRSRFGRSDLGVNGKRIKGWLAALE</sequence>